<evidence type="ECO:0000256" key="1">
    <source>
        <dbReference type="SAM" id="MobiDB-lite"/>
    </source>
</evidence>
<keyword evidence="2" id="KW-1133">Transmembrane helix</keyword>
<feature type="transmembrane region" description="Helical" evidence="2">
    <location>
        <begin position="282"/>
        <end position="299"/>
    </location>
</feature>
<accession>A0A182TW54</accession>
<evidence type="ECO:0000313" key="3">
    <source>
        <dbReference type="EnsemblMetazoa" id="AMEC009368-PA"/>
    </source>
</evidence>
<sequence length="911" mass="98318">MLFSLLDSLDAPTSVPPPPPPPPVPSFFFFFSTRSVAAELDDSEVEEEDELEDELLTLSSGFGSPAVPALAPAATAGAEFATLSPPPATALLFCSVPLAAPVASRSSSFSQNPSLLTLDRLPPPAGSLPAALRAAGSAADTLPPGSTGPVLSRSGTLSLLLLLLDEQYVSRSRCARLRWWWFLLSAAPARLLAPPPPPLLVALSSTEASYSGAVAGVALCAADVAAPEALAVVAAVVAADRAAKLLLLLLRVMVVMVVVLLLHRAGPGQHGGNVPIAGRRMLTVVTVMMVAVVMVVMMVRHHLERLHVALQHERPGRGRSGHTALPTAATTAAATAPTSTPATGSVFPGVPVLLEAGERAVVHRVRVLRVRDALDRVVLPVEVARLDRRLEPGEQLRIVAQVLLLLAAVRRRRDHVLRHPVQYLQVPGGELGVQHVPLVRREAGIEGGQPPQHHDLVAQRRARVLRRVQIAVRVAVLAAAATATAATAPVPVGADQQGELDVEPPHQYLVAGHHLLGDDLEQPDGVAVAPPVHLAHDREQIPHALRLAAPQRPQQRAPLGGGGRRRVGQIVHVAEHHRRRLAELEQDLLDVVVQRLLVQVPVGLVVDGGARGRVRRPAHRVDRGRLRAEQLVQQALRDRQYLLRLLADQILGELLQLVALQPGQRLGHGRTEAHFGWLLRCKRGSKNRLRYKTQKQEISDYTYAMDPIETDGDHVRAPVVGRQVQLQDEIFRRSNVTATLYWLRGCVCTTVADRWNPIWSGSFTVRFLNSCSPRWNSSAELFARHEYSRMSSSLSGKLQKAMRSMIGSGTGGYMCSTSSNGMKNATHRAASSVRDVGSGMNENKNRLLHTLSGSELQLHSESSSNRSESSKLNRSISSAFWFAFWFTLLLPPPPAAPLPPPPSRPAAGELC</sequence>
<dbReference type="Proteomes" id="UP000075902">
    <property type="component" value="Unassembled WGS sequence"/>
</dbReference>
<feature type="region of interest" description="Disordered" evidence="1">
    <location>
        <begin position="311"/>
        <end position="341"/>
    </location>
</feature>
<feature type="transmembrane region" description="Helical" evidence="2">
    <location>
        <begin position="245"/>
        <end position="262"/>
    </location>
</feature>
<evidence type="ECO:0000256" key="2">
    <source>
        <dbReference type="SAM" id="Phobius"/>
    </source>
</evidence>
<proteinExistence type="predicted"/>
<protein>
    <submittedName>
        <fullName evidence="3">Uncharacterized protein</fullName>
    </submittedName>
</protein>
<dbReference type="VEuPathDB" id="VectorBase:AMEC009368"/>
<feature type="transmembrane region" description="Helical" evidence="2">
    <location>
        <begin position="470"/>
        <end position="490"/>
    </location>
</feature>
<dbReference type="EnsemblMetazoa" id="AMEC009368-RA">
    <property type="protein sequence ID" value="AMEC009368-PA"/>
    <property type="gene ID" value="AMEC009368"/>
</dbReference>
<name>A0A182TW54_9DIPT</name>
<keyword evidence="2" id="KW-0472">Membrane</keyword>
<keyword evidence="2" id="KW-0812">Transmembrane</keyword>
<feature type="compositionally biased region" description="Low complexity" evidence="1">
    <location>
        <begin position="323"/>
        <end position="341"/>
    </location>
</feature>
<keyword evidence="4" id="KW-1185">Reference proteome</keyword>
<organism evidence="3 4">
    <name type="scientific">Anopheles melas</name>
    <dbReference type="NCBI Taxonomy" id="34690"/>
    <lineage>
        <taxon>Eukaryota</taxon>
        <taxon>Metazoa</taxon>
        <taxon>Ecdysozoa</taxon>
        <taxon>Arthropoda</taxon>
        <taxon>Hexapoda</taxon>
        <taxon>Insecta</taxon>
        <taxon>Pterygota</taxon>
        <taxon>Neoptera</taxon>
        <taxon>Endopterygota</taxon>
        <taxon>Diptera</taxon>
        <taxon>Nematocera</taxon>
        <taxon>Culicoidea</taxon>
        <taxon>Culicidae</taxon>
        <taxon>Anophelinae</taxon>
        <taxon>Anopheles</taxon>
    </lineage>
</organism>
<evidence type="ECO:0000313" key="4">
    <source>
        <dbReference type="Proteomes" id="UP000075902"/>
    </source>
</evidence>
<reference evidence="4" key="1">
    <citation type="submission" date="2014-01" db="EMBL/GenBank/DDBJ databases">
        <title>The Genome Sequence of Anopheles melas CM1001059_A (V2).</title>
        <authorList>
            <consortium name="The Broad Institute Genomics Platform"/>
            <person name="Neafsey D.E."/>
            <person name="Besansky N."/>
            <person name="Howell P."/>
            <person name="Walton C."/>
            <person name="Young S.K."/>
            <person name="Zeng Q."/>
            <person name="Gargeya S."/>
            <person name="Fitzgerald M."/>
            <person name="Haas B."/>
            <person name="Abouelleil A."/>
            <person name="Allen A.W."/>
            <person name="Alvarado L."/>
            <person name="Arachchi H.M."/>
            <person name="Berlin A.M."/>
            <person name="Chapman S.B."/>
            <person name="Gainer-Dewar J."/>
            <person name="Goldberg J."/>
            <person name="Griggs A."/>
            <person name="Gujja S."/>
            <person name="Hansen M."/>
            <person name="Howarth C."/>
            <person name="Imamovic A."/>
            <person name="Ireland A."/>
            <person name="Larimer J."/>
            <person name="McCowan C."/>
            <person name="Murphy C."/>
            <person name="Pearson M."/>
            <person name="Poon T.W."/>
            <person name="Priest M."/>
            <person name="Roberts A."/>
            <person name="Saif S."/>
            <person name="Shea T."/>
            <person name="Sisk P."/>
            <person name="Sykes S."/>
            <person name="Wortman J."/>
            <person name="Nusbaum C."/>
            <person name="Birren B."/>
        </authorList>
    </citation>
    <scope>NUCLEOTIDE SEQUENCE [LARGE SCALE GENOMIC DNA]</scope>
    <source>
        <strain evidence="4">CM1001059</strain>
    </source>
</reference>
<dbReference type="AlphaFoldDB" id="A0A182TW54"/>
<reference evidence="3" key="2">
    <citation type="submission" date="2020-05" db="UniProtKB">
        <authorList>
            <consortium name="EnsemblMetazoa"/>
        </authorList>
    </citation>
    <scope>IDENTIFICATION</scope>
    <source>
        <strain evidence="3">CM1001059</strain>
    </source>
</reference>
<feature type="transmembrane region" description="Helical" evidence="2">
    <location>
        <begin position="213"/>
        <end position="238"/>
    </location>
</feature>